<keyword evidence="1" id="KW-0472">Membrane</keyword>
<evidence type="ECO:0000313" key="2">
    <source>
        <dbReference type="EMBL" id="WNM20388.1"/>
    </source>
</evidence>
<dbReference type="EMBL" id="CP134878">
    <property type="protein sequence ID" value="WNM20388.1"/>
    <property type="molecule type" value="Genomic_DNA"/>
</dbReference>
<keyword evidence="1" id="KW-0812">Transmembrane</keyword>
<name>A0AA96EXG0_9FLAO</name>
<dbReference type="KEGG" id="fcj:RN605_00125"/>
<feature type="transmembrane region" description="Helical" evidence="1">
    <location>
        <begin position="21"/>
        <end position="39"/>
    </location>
</feature>
<organism evidence="2">
    <name type="scientific">Flavobacterium capsici</name>
    <dbReference type="NCBI Taxonomy" id="3075618"/>
    <lineage>
        <taxon>Bacteria</taxon>
        <taxon>Pseudomonadati</taxon>
        <taxon>Bacteroidota</taxon>
        <taxon>Flavobacteriia</taxon>
        <taxon>Flavobacteriales</taxon>
        <taxon>Flavobacteriaceae</taxon>
        <taxon>Flavobacterium</taxon>
    </lineage>
</organism>
<keyword evidence="4" id="KW-1185">Reference proteome</keyword>
<dbReference type="RefSeq" id="WP_313325745.1">
    <property type="nucleotide sequence ID" value="NZ_CP134878.1"/>
</dbReference>
<feature type="transmembrane region" description="Helical" evidence="1">
    <location>
        <begin position="45"/>
        <end position="66"/>
    </location>
</feature>
<protein>
    <submittedName>
        <fullName evidence="2">Uncharacterized protein</fullName>
    </submittedName>
</protein>
<dbReference type="EMBL" id="CP134890">
    <property type="protein sequence ID" value="WNM21778.1"/>
    <property type="molecule type" value="Genomic_DNA"/>
</dbReference>
<accession>A0AA96EXG0</accession>
<evidence type="ECO:0000256" key="1">
    <source>
        <dbReference type="SAM" id="Phobius"/>
    </source>
</evidence>
<dbReference type="AlphaFoldDB" id="A0AA96EXG0"/>
<proteinExistence type="predicted"/>
<gene>
    <name evidence="3" type="ORF">RN605_00125</name>
    <name evidence="2" type="ORF">RN608_06825</name>
</gene>
<reference evidence="2 4" key="1">
    <citation type="submission" date="2023-09" db="EMBL/GenBank/DDBJ databases">
        <title>Flavobacterium sp. a novel bacteria isolate from Pepper rhizosphere.</title>
        <authorList>
            <person name="Peng Y."/>
            <person name="Lee J."/>
        </authorList>
    </citation>
    <scope>NUCLEOTIDE SEQUENCE</scope>
    <source>
        <strain evidence="2">PMR2A8</strain>
        <strain evidence="3 4">PMTSA4</strain>
    </source>
</reference>
<evidence type="ECO:0000313" key="4">
    <source>
        <dbReference type="Proteomes" id="UP001304515"/>
    </source>
</evidence>
<dbReference type="Proteomes" id="UP001304515">
    <property type="component" value="Chromosome"/>
</dbReference>
<keyword evidence="1" id="KW-1133">Transmembrane helix</keyword>
<evidence type="ECO:0000313" key="3">
    <source>
        <dbReference type="EMBL" id="WNM21778.1"/>
    </source>
</evidence>
<accession>A0AA96J5K9</accession>
<sequence>MTEEQILKYELKESNFYRFNYIYASVVSSLIILFIIFFVKFDNDFLSNIIPILGFVFIILICFVYAKINAKNRTLERTFYNSLITLGKEIIKNNSQNSSSVSFYLSEIIEKKINAYDTEFWETKEKEIAFPYKISRGEMYVMEIIALADEKSINSSINIYKNFDLENINKKRNEFNYLNNQIKTTNKLVEIQDRLVENYSKLGGENLSDYLKQENIAEIEQKKKQEKNNQRNLQLVAGICPNCLTKIPRLASKCPNCTADL</sequence>